<keyword evidence="8" id="KW-1207">Sterol metabolism</keyword>
<dbReference type="PANTHER" id="PTHR47470:SF1">
    <property type="entry name" value="FAD-DEPENDENT OXIDOREDUCTASE 2 FAD BINDING DOMAIN-CONTAINING PROTEIN"/>
    <property type="match status" value="1"/>
</dbReference>
<dbReference type="GO" id="GO:0004769">
    <property type="term" value="F:steroid Delta-isomerase activity"/>
    <property type="evidence" value="ECO:0007669"/>
    <property type="project" value="UniProtKB-EC"/>
</dbReference>
<comment type="similarity">
    <text evidence="2">Belongs to the GMC oxidoreductase family.</text>
</comment>
<evidence type="ECO:0000313" key="18">
    <source>
        <dbReference type="Proteomes" id="UP000501939"/>
    </source>
</evidence>
<evidence type="ECO:0000256" key="7">
    <source>
        <dbReference type="ARBA" id="ARBA00023098"/>
    </source>
</evidence>
<evidence type="ECO:0000256" key="2">
    <source>
        <dbReference type="ARBA" id="ARBA00010790"/>
    </source>
</evidence>
<dbReference type="Proteomes" id="UP000501939">
    <property type="component" value="Chromosome"/>
</dbReference>
<gene>
    <name evidence="17" type="ORF">G8D99_11710</name>
</gene>
<keyword evidence="5" id="KW-0274">FAD</keyword>
<dbReference type="InterPro" id="IPR052542">
    <property type="entry name" value="Cholesterol_Oxidase"/>
</dbReference>
<name>A0A6G8S8E4_9GAMM</name>
<evidence type="ECO:0000256" key="6">
    <source>
        <dbReference type="ARBA" id="ARBA00023002"/>
    </source>
</evidence>
<dbReference type="SUPFAM" id="SSF51905">
    <property type="entry name" value="FAD/NAD(P)-binding domain"/>
    <property type="match status" value="1"/>
</dbReference>
<keyword evidence="10" id="KW-0413">Isomerase</keyword>
<keyword evidence="3" id="KW-0153">Cholesterol metabolism</keyword>
<evidence type="ECO:0000256" key="12">
    <source>
        <dbReference type="ARBA" id="ARBA00049645"/>
    </source>
</evidence>
<evidence type="ECO:0000256" key="3">
    <source>
        <dbReference type="ARBA" id="ARBA00022548"/>
    </source>
</evidence>
<dbReference type="KEGG" id="alj:G8D99_11710"/>
<evidence type="ECO:0000256" key="1">
    <source>
        <dbReference type="ARBA" id="ARBA00001974"/>
    </source>
</evidence>
<evidence type="ECO:0000256" key="14">
    <source>
        <dbReference type="ARBA" id="ARBA00049744"/>
    </source>
</evidence>
<evidence type="ECO:0000259" key="16">
    <source>
        <dbReference type="Pfam" id="PF05199"/>
    </source>
</evidence>
<evidence type="ECO:0000256" key="10">
    <source>
        <dbReference type="ARBA" id="ARBA00023235"/>
    </source>
</evidence>
<dbReference type="Pfam" id="PF05199">
    <property type="entry name" value="GMC_oxred_C"/>
    <property type="match status" value="1"/>
</dbReference>
<dbReference type="AlphaFoldDB" id="A0A6G8S8E4"/>
<sequence length="58" mass="6145">MAEIPNEGVIDANHAVFGYPNLYVVDGSAIPVNVGVNPSLTITALAERFSAKFSQPLE</sequence>
<evidence type="ECO:0000256" key="9">
    <source>
        <dbReference type="ARBA" id="ARBA00023221"/>
    </source>
</evidence>
<dbReference type="InterPro" id="IPR007867">
    <property type="entry name" value="GMC_OxRtase_C"/>
</dbReference>
<keyword evidence="18" id="KW-1185">Reference proteome</keyword>
<dbReference type="GO" id="GO:0016995">
    <property type="term" value="F:cholesterol oxidase activity"/>
    <property type="evidence" value="ECO:0007669"/>
    <property type="project" value="UniProtKB-EC"/>
</dbReference>
<dbReference type="PANTHER" id="PTHR47470">
    <property type="entry name" value="CHOLESTEROL OXIDASE"/>
    <property type="match status" value="1"/>
</dbReference>
<dbReference type="GO" id="GO:0008203">
    <property type="term" value="P:cholesterol metabolic process"/>
    <property type="evidence" value="ECO:0007669"/>
    <property type="project" value="UniProtKB-KW"/>
</dbReference>
<reference evidence="17 18" key="1">
    <citation type="submission" date="2020-03" db="EMBL/GenBank/DDBJ databases">
        <authorList>
            <person name="Zhu W."/>
        </authorList>
    </citation>
    <scope>NUCLEOTIDE SEQUENCE [LARGE SCALE GENOMIC DNA]</scope>
    <source>
        <strain evidence="17 18">185</strain>
    </source>
</reference>
<dbReference type="InterPro" id="IPR036188">
    <property type="entry name" value="FAD/NAD-bd_sf"/>
</dbReference>
<proteinExistence type="inferred from homology"/>
<evidence type="ECO:0000256" key="13">
    <source>
        <dbReference type="ARBA" id="ARBA00049723"/>
    </source>
</evidence>
<protein>
    <recommendedName>
        <fullName evidence="14">Cholesterol oxidase</fullName>
        <ecNumber evidence="13">1.1.3.6</ecNumber>
        <ecNumber evidence="11">5.3.3.1</ecNumber>
    </recommendedName>
    <alternativeName>
        <fullName evidence="15">Cholesterol isomerase</fullName>
    </alternativeName>
</protein>
<dbReference type="Gene3D" id="3.50.50.60">
    <property type="entry name" value="FAD/NAD(P)-binding domain"/>
    <property type="match status" value="1"/>
</dbReference>
<comment type="cofactor">
    <cofactor evidence="1">
        <name>FAD</name>
        <dbReference type="ChEBI" id="CHEBI:57692"/>
    </cofactor>
</comment>
<feature type="domain" description="Glucose-methanol-choline oxidoreductase C-terminal" evidence="16">
    <location>
        <begin position="1"/>
        <end position="46"/>
    </location>
</feature>
<organism evidence="17 18">
    <name type="scientific">Acinetobacter lanii</name>
    <dbReference type="NCBI Taxonomy" id="2715163"/>
    <lineage>
        <taxon>Bacteria</taxon>
        <taxon>Pseudomonadati</taxon>
        <taxon>Pseudomonadota</taxon>
        <taxon>Gammaproteobacteria</taxon>
        <taxon>Moraxellales</taxon>
        <taxon>Moraxellaceae</taxon>
        <taxon>Acinetobacter</taxon>
    </lineage>
</organism>
<dbReference type="EMBL" id="CP049916">
    <property type="protein sequence ID" value="QIO10437.1"/>
    <property type="molecule type" value="Genomic_DNA"/>
</dbReference>
<evidence type="ECO:0000256" key="5">
    <source>
        <dbReference type="ARBA" id="ARBA00022827"/>
    </source>
</evidence>
<dbReference type="EC" id="1.1.3.6" evidence="13"/>
<keyword evidence="7" id="KW-0443">Lipid metabolism</keyword>
<evidence type="ECO:0000313" key="17">
    <source>
        <dbReference type="EMBL" id="QIO10437.1"/>
    </source>
</evidence>
<accession>A0A6G8S8E4</accession>
<keyword evidence="6" id="KW-0560">Oxidoreductase</keyword>
<evidence type="ECO:0000256" key="4">
    <source>
        <dbReference type="ARBA" id="ARBA00022630"/>
    </source>
</evidence>
<evidence type="ECO:0000256" key="8">
    <source>
        <dbReference type="ARBA" id="ARBA00023166"/>
    </source>
</evidence>
<evidence type="ECO:0000256" key="11">
    <source>
        <dbReference type="ARBA" id="ARBA00038856"/>
    </source>
</evidence>
<evidence type="ECO:0000256" key="15">
    <source>
        <dbReference type="ARBA" id="ARBA00049778"/>
    </source>
</evidence>
<comment type="pathway">
    <text evidence="12">Steroid metabolism; cholesterol degradation.</text>
</comment>
<keyword evidence="9" id="KW-0753">Steroid metabolism</keyword>
<dbReference type="EC" id="5.3.3.1" evidence="11"/>
<keyword evidence="4" id="KW-0285">Flavoprotein</keyword>